<feature type="transmembrane region" description="Helical" evidence="6">
    <location>
        <begin position="211"/>
        <end position="232"/>
    </location>
</feature>
<feature type="transmembrane region" description="Helical" evidence="6">
    <location>
        <begin position="118"/>
        <end position="136"/>
    </location>
</feature>
<dbReference type="PANTHER" id="PTHR30482:SF10">
    <property type="entry name" value="HIGH-AFFINITY BRANCHED-CHAIN AMINO ACID TRANSPORT PROTEIN BRAE"/>
    <property type="match status" value="1"/>
</dbReference>
<evidence type="ECO:0000256" key="4">
    <source>
        <dbReference type="ARBA" id="ARBA00022989"/>
    </source>
</evidence>
<dbReference type="Proteomes" id="UP000075787">
    <property type="component" value="Unassembled WGS sequence"/>
</dbReference>
<dbReference type="InterPro" id="IPR001851">
    <property type="entry name" value="ABC_transp_permease"/>
</dbReference>
<evidence type="ECO:0000313" key="8">
    <source>
        <dbReference type="Proteomes" id="UP000075787"/>
    </source>
</evidence>
<sequence length="322" mass="33384">MTMSLDLPAARSRPGRLALAGLGIAVLLALPFILGGYFLFIASLVLVYVLAAFGTNLLTGYTNLISLAGAVFFGIGAYGAAILTGEYGVTLLVAALAAGLVAMVVGLLLAIPLLRLEEVFLAMATLGFVMIFAEIAKSGGELTGGENGMGVAAPDLFGLELGGAGTYWMLLAVVAVLMWMGANFGASRWGRALKAVKGSESAARIMGLDTARLKIVAFALSSFYCGVAGALYGPLIRFIDPSTFDLMVSISFVSMVIVGGLGSIRGSILGAAFVIAVPQCLTYLGLDQVQRSVYGLAMILSLMFLPGGLSGLGHTLFRRHRP</sequence>
<keyword evidence="5 6" id="KW-0472">Membrane</keyword>
<dbReference type="OrthoDB" id="9814461at2"/>
<evidence type="ECO:0000313" key="7">
    <source>
        <dbReference type="EMBL" id="KYO50647.1"/>
    </source>
</evidence>
<feature type="transmembrane region" description="Helical" evidence="6">
    <location>
        <begin position="167"/>
        <end position="190"/>
    </location>
</feature>
<evidence type="ECO:0000256" key="2">
    <source>
        <dbReference type="ARBA" id="ARBA00022475"/>
    </source>
</evidence>
<dbReference type="InterPro" id="IPR043428">
    <property type="entry name" value="LivM-like"/>
</dbReference>
<comment type="caution">
    <text evidence="7">The sequence shown here is derived from an EMBL/GenBank/DDBJ whole genome shotgun (WGS) entry which is preliminary data.</text>
</comment>
<evidence type="ECO:0000256" key="5">
    <source>
        <dbReference type="ARBA" id="ARBA00023136"/>
    </source>
</evidence>
<feature type="transmembrane region" description="Helical" evidence="6">
    <location>
        <begin position="244"/>
        <end position="261"/>
    </location>
</feature>
<dbReference type="CDD" id="cd06581">
    <property type="entry name" value="TM_PBP1_LivM_like"/>
    <property type="match status" value="1"/>
</dbReference>
<organism evidence="7 8">
    <name type="scientific">Tistrella mobilis</name>
    <dbReference type="NCBI Taxonomy" id="171437"/>
    <lineage>
        <taxon>Bacteria</taxon>
        <taxon>Pseudomonadati</taxon>
        <taxon>Pseudomonadota</taxon>
        <taxon>Alphaproteobacteria</taxon>
        <taxon>Geminicoccales</taxon>
        <taxon>Geminicoccaceae</taxon>
        <taxon>Tistrella</taxon>
    </lineage>
</organism>
<keyword evidence="4 6" id="KW-1133">Transmembrane helix</keyword>
<evidence type="ECO:0000256" key="1">
    <source>
        <dbReference type="ARBA" id="ARBA00004651"/>
    </source>
</evidence>
<evidence type="ECO:0000256" key="3">
    <source>
        <dbReference type="ARBA" id="ARBA00022692"/>
    </source>
</evidence>
<comment type="subcellular location">
    <subcellularLocation>
        <location evidence="1">Cell membrane</location>
        <topology evidence="1">Multi-pass membrane protein</topology>
    </subcellularLocation>
</comment>
<name>A0A162K7P2_9PROT</name>
<feature type="transmembrane region" description="Helical" evidence="6">
    <location>
        <begin position="292"/>
        <end position="317"/>
    </location>
</feature>
<keyword evidence="3 6" id="KW-0812">Transmembrane</keyword>
<dbReference type="GO" id="GO:0015658">
    <property type="term" value="F:branched-chain amino acid transmembrane transporter activity"/>
    <property type="evidence" value="ECO:0007669"/>
    <property type="project" value="InterPro"/>
</dbReference>
<dbReference type="Pfam" id="PF02653">
    <property type="entry name" value="BPD_transp_2"/>
    <property type="match status" value="1"/>
</dbReference>
<feature type="transmembrane region" description="Helical" evidence="6">
    <location>
        <begin position="268"/>
        <end position="286"/>
    </location>
</feature>
<gene>
    <name evidence="7" type="ORF">AUP44_11830</name>
</gene>
<proteinExistence type="predicted"/>
<dbReference type="PANTHER" id="PTHR30482">
    <property type="entry name" value="HIGH-AFFINITY BRANCHED-CHAIN AMINO ACID TRANSPORT SYSTEM PERMEASE"/>
    <property type="match status" value="1"/>
</dbReference>
<feature type="transmembrane region" description="Helical" evidence="6">
    <location>
        <begin position="20"/>
        <end position="51"/>
    </location>
</feature>
<dbReference type="EMBL" id="LPZR01000194">
    <property type="protein sequence ID" value="KYO50647.1"/>
    <property type="molecule type" value="Genomic_DNA"/>
</dbReference>
<protein>
    <submittedName>
        <fullName evidence="7">Branched-chain amino acid ABC transporter permease</fullName>
    </submittedName>
</protein>
<dbReference type="AlphaFoldDB" id="A0A162K7P2"/>
<feature type="transmembrane region" description="Helical" evidence="6">
    <location>
        <begin position="63"/>
        <end position="83"/>
    </location>
</feature>
<dbReference type="GO" id="GO:0005886">
    <property type="term" value="C:plasma membrane"/>
    <property type="evidence" value="ECO:0007669"/>
    <property type="project" value="UniProtKB-SubCell"/>
</dbReference>
<reference evidence="7 8" key="1">
    <citation type="submission" date="2015-12" db="EMBL/GenBank/DDBJ databases">
        <title>Genome sequence of Tistrella mobilis MCCC 1A02139.</title>
        <authorList>
            <person name="Lu L."/>
            <person name="Lai Q."/>
            <person name="Shao Z."/>
            <person name="Qian P."/>
        </authorList>
    </citation>
    <scope>NUCLEOTIDE SEQUENCE [LARGE SCALE GENOMIC DNA]</scope>
    <source>
        <strain evidence="7 8">MCCC 1A02139</strain>
    </source>
</reference>
<accession>A0A162K7P2</accession>
<keyword evidence="2" id="KW-1003">Cell membrane</keyword>
<evidence type="ECO:0000256" key="6">
    <source>
        <dbReference type="SAM" id="Phobius"/>
    </source>
</evidence>
<feature type="transmembrane region" description="Helical" evidence="6">
    <location>
        <begin position="89"/>
        <end position="111"/>
    </location>
</feature>